<dbReference type="Gene3D" id="1.25.40.10">
    <property type="entry name" value="Tetratricopeptide repeat domain"/>
    <property type="match status" value="1"/>
</dbReference>
<dbReference type="GO" id="GO:0006355">
    <property type="term" value="P:regulation of DNA-templated transcription"/>
    <property type="evidence" value="ECO:0007669"/>
    <property type="project" value="InterPro"/>
</dbReference>
<evidence type="ECO:0000313" key="3">
    <source>
        <dbReference type="Proteomes" id="UP000199622"/>
    </source>
</evidence>
<dbReference type="InterPro" id="IPR000792">
    <property type="entry name" value="Tscrpt_reg_LuxR_C"/>
</dbReference>
<dbReference type="Proteomes" id="UP000199622">
    <property type="component" value="Unassembled WGS sequence"/>
</dbReference>
<proteinExistence type="predicted"/>
<dbReference type="InterPro" id="IPR011990">
    <property type="entry name" value="TPR-like_helical_dom_sf"/>
</dbReference>
<dbReference type="PANTHER" id="PTHR47691:SF3">
    <property type="entry name" value="HTH-TYPE TRANSCRIPTIONAL REGULATOR RV0890C-RELATED"/>
    <property type="match status" value="1"/>
</dbReference>
<feature type="domain" description="HTH luxR-type" evidence="1">
    <location>
        <begin position="726"/>
        <end position="791"/>
    </location>
</feature>
<sequence>MAAGDDDRHVDSRGALDRSVSTVPAELDSFIGRGGLLNRCRELLNSDGTRLVTLTGFGGVGKTRLLLRLAHELTASRGYRDGVVVAELREGGDRLYAAIADALNIQDSASTPGLDRLCSYLQDRQLLLMLDNCEHLVGDIPGHGPVPTLLNTLLRDAPGLQVMATSRERLGVRGERLLPVPPLCVGDEDRCDCADGDDGVHEALQLLIDRAAELGVTIRQRDYTAAAQLCRRLDGIPLGIELAAVPLAGNAMTVWALSKHPDLLSLLDRAASRQGKHHTLQAMVSWSYTRLPEPERRLWELASVFEGGFDLEAVHAICHHHGIAEAEVQSLLINLVSKNVLKGVERQDRPRYRMLETIRQYGQLVLASGDGHRLRQAHTAYFDELAACGSREWLGPNQIDWMLRLNEFRPDLIASQQRLLATAQTETRGLELAIHVSQTCAFIFGGRLNENLRMLDAGLATHPGAPSMNRVAALSLAAWIALIQGNPARARPLLQQAEAAATALGIADAFGPLDTARGTWLWLVEQDPKRARAALTSFRKAAQACQAAGAKPDEWMARLFLTMSAASLRCLDVARAESVTLLADAEAADAPWSISWALWCRALVKLLDGTPRQAAGLAQQALRIQRDIGDAWGPVVGLWLIALIAAQLGEYKTAAQVLGGAQARQQATQATVLEQGPFLRLQRLAEAAGRQALGDDVWTKHVADGQDLSKKDMHALALGPLVAPEPETPPDGLSRREFEVASLIARAWTNKAIASHLSITPGTVGVHVTKLNHKLGTKNRAGIAAWYHTTVAPNTAQTKPEPP</sequence>
<dbReference type="RefSeq" id="WP_091305646.1">
    <property type="nucleotide sequence ID" value="NZ_FNSO01000003.1"/>
</dbReference>
<dbReference type="SMART" id="SM00421">
    <property type="entry name" value="HTH_LUXR"/>
    <property type="match status" value="1"/>
</dbReference>
<dbReference type="InterPro" id="IPR036388">
    <property type="entry name" value="WH-like_DNA-bd_sf"/>
</dbReference>
<dbReference type="InterPro" id="IPR049945">
    <property type="entry name" value="AAA_22"/>
</dbReference>
<accession>A0A1H4JMJ1</accession>
<dbReference type="OrthoDB" id="3665050at2"/>
<dbReference type="InterPro" id="IPR027417">
    <property type="entry name" value="P-loop_NTPase"/>
</dbReference>
<dbReference type="AlphaFoldDB" id="A0A1H4JMJ1"/>
<dbReference type="PRINTS" id="PR00038">
    <property type="entry name" value="HTHLUXR"/>
</dbReference>
<name>A0A1H4JMJ1_9PSEU</name>
<gene>
    <name evidence="2" type="ORF">SAMN04489727_2043</name>
</gene>
<evidence type="ECO:0000259" key="1">
    <source>
        <dbReference type="PROSITE" id="PS50043"/>
    </source>
</evidence>
<dbReference type="Pfam" id="PF00196">
    <property type="entry name" value="GerE"/>
    <property type="match status" value="1"/>
</dbReference>
<keyword evidence="3" id="KW-1185">Reference proteome</keyword>
<dbReference type="PROSITE" id="PS50043">
    <property type="entry name" value="HTH_LUXR_2"/>
    <property type="match status" value="1"/>
</dbReference>
<dbReference type="GO" id="GO:0016887">
    <property type="term" value="F:ATP hydrolysis activity"/>
    <property type="evidence" value="ECO:0007669"/>
    <property type="project" value="InterPro"/>
</dbReference>
<dbReference type="InterPro" id="IPR016032">
    <property type="entry name" value="Sig_transdc_resp-reg_C-effctor"/>
</dbReference>
<evidence type="ECO:0000313" key="2">
    <source>
        <dbReference type="EMBL" id="SEB47539.1"/>
    </source>
</evidence>
<protein>
    <submittedName>
        <fullName evidence="2">Predicted ATPase</fullName>
    </submittedName>
</protein>
<dbReference type="Gene3D" id="1.10.10.10">
    <property type="entry name" value="Winged helix-like DNA-binding domain superfamily/Winged helix DNA-binding domain"/>
    <property type="match status" value="1"/>
</dbReference>
<dbReference type="PANTHER" id="PTHR47691">
    <property type="entry name" value="REGULATOR-RELATED"/>
    <property type="match status" value="1"/>
</dbReference>
<dbReference type="Pfam" id="PF13401">
    <property type="entry name" value="AAA_22"/>
    <property type="match status" value="1"/>
</dbReference>
<reference evidence="3" key="1">
    <citation type="submission" date="2016-10" db="EMBL/GenBank/DDBJ databases">
        <authorList>
            <person name="Varghese N."/>
            <person name="Submissions S."/>
        </authorList>
    </citation>
    <scope>NUCLEOTIDE SEQUENCE [LARGE SCALE GENOMIC DNA]</scope>
    <source>
        <strain evidence="3">DSM 44544</strain>
    </source>
</reference>
<dbReference type="SUPFAM" id="SSF46894">
    <property type="entry name" value="C-terminal effector domain of the bipartite response regulators"/>
    <property type="match status" value="1"/>
</dbReference>
<dbReference type="SUPFAM" id="SSF48452">
    <property type="entry name" value="TPR-like"/>
    <property type="match status" value="1"/>
</dbReference>
<dbReference type="Gene3D" id="3.40.50.300">
    <property type="entry name" value="P-loop containing nucleotide triphosphate hydrolases"/>
    <property type="match status" value="1"/>
</dbReference>
<dbReference type="SUPFAM" id="SSF52540">
    <property type="entry name" value="P-loop containing nucleoside triphosphate hydrolases"/>
    <property type="match status" value="1"/>
</dbReference>
<dbReference type="PRINTS" id="PR00364">
    <property type="entry name" value="DISEASERSIST"/>
</dbReference>
<dbReference type="GO" id="GO:0003677">
    <property type="term" value="F:DNA binding"/>
    <property type="evidence" value="ECO:0007669"/>
    <property type="project" value="InterPro"/>
</dbReference>
<organism evidence="2 3">
    <name type="scientific">Amycolatopsis tolypomycina</name>
    <dbReference type="NCBI Taxonomy" id="208445"/>
    <lineage>
        <taxon>Bacteria</taxon>
        <taxon>Bacillati</taxon>
        <taxon>Actinomycetota</taxon>
        <taxon>Actinomycetes</taxon>
        <taxon>Pseudonocardiales</taxon>
        <taxon>Pseudonocardiaceae</taxon>
        <taxon>Amycolatopsis</taxon>
    </lineage>
</organism>
<dbReference type="EMBL" id="FNSO01000003">
    <property type="protein sequence ID" value="SEB47539.1"/>
    <property type="molecule type" value="Genomic_DNA"/>
</dbReference>
<dbReference type="STRING" id="208445.SAMN04489727_2043"/>
<dbReference type="CDD" id="cd06170">
    <property type="entry name" value="LuxR_C_like"/>
    <property type="match status" value="1"/>
</dbReference>